<keyword evidence="2" id="KW-1185">Reference proteome</keyword>
<dbReference type="EMBL" id="CP007142">
    <property type="protein sequence ID" value="AJQ97792.1"/>
    <property type="molecule type" value="Genomic_DNA"/>
</dbReference>
<dbReference type="Proteomes" id="UP000032266">
    <property type="component" value="Chromosome"/>
</dbReference>
<dbReference type="KEGG" id="gsn:YC6258_05764"/>
<name>A0A0C5VT07_9GAMM</name>
<organism evidence="1 2">
    <name type="scientific">Gynuella sunshinyii YC6258</name>
    <dbReference type="NCBI Taxonomy" id="1445510"/>
    <lineage>
        <taxon>Bacteria</taxon>
        <taxon>Pseudomonadati</taxon>
        <taxon>Pseudomonadota</taxon>
        <taxon>Gammaproteobacteria</taxon>
        <taxon>Oceanospirillales</taxon>
        <taxon>Saccharospirillaceae</taxon>
        <taxon>Gynuella</taxon>
    </lineage>
</organism>
<dbReference type="HOGENOM" id="CLU_3328507_0_0_6"/>
<evidence type="ECO:0000313" key="2">
    <source>
        <dbReference type="Proteomes" id="UP000032266"/>
    </source>
</evidence>
<gene>
    <name evidence="1" type="ORF">YC6258_05764</name>
</gene>
<reference evidence="1 2" key="1">
    <citation type="submission" date="2014-01" db="EMBL/GenBank/DDBJ databases">
        <title>Full genme sequencing of cellulolytic bacterium Gynuella sunshinyii YC6258T gen. nov., sp. nov.</title>
        <authorList>
            <person name="Khan H."/>
            <person name="Chung E.J."/>
            <person name="Chung Y.R."/>
        </authorList>
    </citation>
    <scope>NUCLEOTIDE SEQUENCE [LARGE SCALE GENOMIC DNA]</scope>
    <source>
        <strain evidence="1 2">YC6258</strain>
    </source>
</reference>
<proteinExistence type="predicted"/>
<sequence>MKSGRQQNTTEIQQDTHFKIKKQNKATMIRYYLEKKIE</sequence>
<accession>A0A0C5VT07</accession>
<evidence type="ECO:0000313" key="1">
    <source>
        <dbReference type="EMBL" id="AJQ97792.1"/>
    </source>
</evidence>
<protein>
    <submittedName>
        <fullName evidence="1">Uncharacterized protein</fullName>
    </submittedName>
</protein>
<dbReference type="AlphaFoldDB" id="A0A0C5VT07"/>